<protein>
    <submittedName>
        <fullName evidence="1">Uncharacterized protein</fullName>
    </submittedName>
</protein>
<dbReference type="AlphaFoldDB" id="A0AAD1WEZ4"/>
<dbReference type="EMBL" id="OW240917">
    <property type="protein sequence ID" value="CAH2302205.1"/>
    <property type="molecule type" value="Genomic_DNA"/>
</dbReference>
<name>A0AAD1WEZ4_PELCU</name>
<proteinExistence type="predicted"/>
<organism evidence="1 2">
    <name type="scientific">Pelobates cultripes</name>
    <name type="common">Western spadefoot toad</name>
    <dbReference type="NCBI Taxonomy" id="61616"/>
    <lineage>
        <taxon>Eukaryota</taxon>
        <taxon>Metazoa</taxon>
        <taxon>Chordata</taxon>
        <taxon>Craniata</taxon>
        <taxon>Vertebrata</taxon>
        <taxon>Euteleostomi</taxon>
        <taxon>Amphibia</taxon>
        <taxon>Batrachia</taxon>
        <taxon>Anura</taxon>
        <taxon>Pelobatoidea</taxon>
        <taxon>Pelobatidae</taxon>
        <taxon>Pelobates</taxon>
    </lineage>
</organism>
<dbReference type="Proteomes" id="UP001295444">
    <property type="component" value="Chromosome 06"/>
</dbReference>
<evidence type="ECO:0000313" key="1">
    <source>
        <dbReference type="EMBL" id="CAH2302205.1"/>
    </source>
</evidence>
<sequence length="145" mass="16729">MKTLLLDDAAWQMKSTRRYFYERANRIDTPLAKFLRLCLHSKPITTIRVASRTLVSAADEIYKAFREYFSTLYNQFSDWNGESPEWGLQLKEFLVSLNLLSIPIDILDTLETRISMEDIKSAILSIKGGKTPVLDGFSGSYYKIF</sequence>
<accession>A0AAD1WEZ4</accession>
<reference evidence="1" key="1">
    <citation type="submission" date="2022-03" db="EMBL/GenBank/DDBJ databases">
        <authorList>
            <person name="Alioto T."/>
            <person name="Alioto T."/>
            <person name="Gomez Garrido J."/>
        </authorList>
    </citation>
    <scope>NUCLEOTIDE SEQUENCE</scope>
</reference>
<gene>
    <name evidence="1" type="ORF">PECUL_23A028833</name>
</gene>
<evidence type="ECO:0000313" key="2">
    <source>
        <dbReference type="Proteomes" id="UP001295444"/>
    </source>
</evidence>
<keyword evidence="2" id="KW-1185">Reference proteome</keyword>